<accession>A0A485M594</accession>
<gene>
    <name evidence="1" type="ORF">SCFA_860008</name>
</gene>
<dbReference type="AlphaFoldDB" id="A0A485M594"/>
<name>A0A485M594_9ZZZZ</name>
<organism evidence="1">
    <name type="scientific">anaerobic digester metagenome</name>
    <dbReference type="NCBI Taxonomy" id="1263854"/>
    <lineage>
        <taxon>unclassified sequences</taxon>
        <taxon>metagenomes</taxon>
        <taxon>ecological metagenomes</taxon>
    </lineage>
</organism>
<dbReference type="EMBL" id="CAADRM010000154">
    <property type="protein sequence ID" value="VFU18587.1"/>
    <property type="molecule type" value="Genomic_DNA"/>
</dbReference>
<dbReference type="Pfam" id="PF14385">
    <property type="entry name" value="DUF4416"/>
    <property type="match status" value="1"/>
</dbReference>
<protein>
    <recommendedName>
        <fullName evidence="2">GTP-binding protein</fullName>
    </recommendedName>
</protein>
<evidence type="ECO:0000313" key="1">
    <source>
        <dbReference type="EMBL" id="VFU18587.1"/>
    </source>
</evidence>
<sequence length="177" mass="19881">MGVPATPCDVMLFCSVLFHDADPAGKAIVALKDIYGEAIYESDPMPFDFTTYYEGELGSPLYRILIAFHDLVPRDSLPASKLKSNAIEETFTVRGKRSVNLDPGILSLENICLATTKPYSHRIYLGSGIWGEVTLMYQKDSYRALPWTYPDYASSGMIKIFNSLREQYKEKSRCRGA</sequence>
<evidence type="ECO:0008006" key="2">
    <source>
        <dbReference type="Google" id="ProtNLM"/>
    </source>
</evidence>
<proteinExistence type="predicted"/>
<dbReference type="InterPro" id="IPR025529">
    <property type="entry name" value="DUF4416"/>
</dbReference>
<reference evidence="1" key="1">
    <citation type="submission" date="2019-03" db="EMBL/GenBank/DDBJ databases">
        <authorList>
            <person name="Hao L."/>
        </authorList>
    </citation>
    <scope>NUCLEOTIDE SEQUENCE</scope>
</reference>